<evidence type="ECO:0000313" key="5">
    <source>
        <dbReference type="Proteomes" id="UP000235114"/>
    </source>
</evidence>
<dbReference type="RefSeq" id="WP_101578169.1">
    <property type="nucleotide sequence ID" value="NZ_PGVA01000034.1"/>
</dbReference>
<dbReference type="Proteomes" id="UP000235114">
    <property type="component" value="Unassembled WGS sequence"/>
</dbReference>
<evidence type="ECO:0000313" key="3">
    <source>
        <dbReference type="EMBL" id="PLR93884.1"/>
    </source>
</evidence>
<dbReference type="Pfam" id="PF07319">
    <property type="entry name" value="DnaI_N"/>
    <property type="match status" value="1"/>
</dbReference>
<dbReference type="GO" id="GO:0006260">
    <property type="term" value="P:DNA replication"/>
    <property type="evidence" value="ECO:0007669"/>
    <property type="project" value="TreeGrafter"/>
</dbReference>
<dbReference type="InterPro" id="IPR003593">
    <property type="entry name" value="AAA+_ATPase"/>
</dbReference>
<reference evidence="3 5" key="2">
    <citation type="submission" date="2017-12" db="EMBL/GenBank/DDBJ databases">
        <title>Comparative Functional Genomics of Dry Heat Resistant strains isolated from the Viking Spacecraft.</title>
        <authorList>
            <person name="Seuylemezian A."/>
            <person name="Cooper K."/>
            <person name="Vaishampayan P."/>
        </authorList>
    </citation>
    <scope>NUCLEOTIDE SEQUENCE [LARGE SCALE GENOMIC DNA]</scope>
    <source>
        <strain evidence="3 5">ATCC 29669</strain>
    </source>
</reference>
<evidence type="ECO:0000313" key="2">
    <source>
        <dbReference type="EMBL" id="PLR81500.1"/>
    </source>
</evidence>
<dbReference type="SMART" id="SM00382">
    <property type="entry name" value="AAA"/>
    <property type="match status" value="1"/>
</dbReference>
<comment type="caution">
    <text evidence="2">The sequence shown here is derived from an EMBL/GenBank/DDBJ whole genome shotgun (WGS) entry which is preliminary data.</text>
</comment>
<dbReference type="GO" id="GO:0005524">
    <property type="term" value="F:ATP binding"/>
    <property type="evidence" value="ECO:0007669"/>
    <property type="project" value="InterPro"/>
</dbReference>
<dbReference type="InterPro" id="IPR009928">
    <property type="entry name" value="DnaI_N"/>
</dbReference>
<dbReference type="Proteomes" id="UP000234951">
    <property type="component" value="Unassembled WGS sequence"/>
</dbReference>
<dbReference type="EMBL" id="PGVA01000034">
    <property type="protein sequence ID" value="PLR81500.1"/>
    <property type="molecule type" value="Genomic_DNA"/>
</dbReference>
<protein>
    <submittedName>
        <fullName evidence="2">Primosomal protein DnaI</fullName>
    </submittedName>
</protein>
<gene>
    <name evidence="2" type="ORF">CU635_14890</name>
    <name evidence="3" type="ORF">CVD25_16930</name>
</gene>
<dbReference type="InterPro" id="IPR013317">
    <property type="entry name" value="DnaA_dom"/>
</dbReference>
<dbReference type="CDD" id="cd00009">
    <property type="entry name" value="AAA"/>
    <property type="match status" value="1"/>
</dbReference>
<dbReference type="PANTHER" id="PTHR30050:SF8">
    <property type="entry name" value="PRIMOSOMAL PROTEIN DNAI"/>
    <property type="match status" value="1"/>
</dbReference>
<dbReference type="Pfam" id="PF00308">
    <property type="entry name" value="Bac_DnaA"/>
    <property type="match status" value="1"/>
</dbReference>
<reference evidence="2 4" key="1">
    <citation type="submission" date="2017-11" db="EMBL/GenBank/DDBJ databases">
        <title>Comparitive Functional Genomics of Dry Heat Resistant strains isolated from the Viking Spacecraft.</title>
        <authorList>
            <person name="Seuylemezian A."/>
            <person name="Cooper K."/>
            <person name="Vaishampayan P."/>
        </authorList>
    </citation>
    <scope>NUCLEOTIDE SEQUENCE [LARGE SCALE GENOMIC DNA]</scope>
    <source>
        <strain evidence="2 4">M4.6</strain>
    </source>
</reference>
<feature type="domain" description="AAA+ ATPase" evidence="1">
    <location>
        <begin position="162"/>
        <end position="299"/>
    </location>
</feature>
<sequence length="312" mass="35969">MEKINQTIKRLAGNEDFQKRYALMRDKIMKSPEINAFLSEHRDEVNDGMVERSMGKLLEYTDQSKECNRCPSLGGCINYMQGYHPKLVIGRNAIDIHYDRCPRKVMEDEKRKNEKLIKSMYFPKDILQVSFSDFDLKADNPGRYTALEKAGDFIAAYQSGEKVKGLYLFGEFGVGKSFLLGAIANELAAKKISSMIVFVPELLREMKNSIADSTLNGKIETIKKQPILMLDDIGAETMSSWVRDEVLGPILQYRMSENLPTFFTSNFDFKGLEHHLTYSQRGEEEKMKARRIMERIRFLAEPIMLDGENRRK</sequence>
<evidence type="ECO:0000259" key="1">
    <source>
        <dbReference type="SMART" id="SM00382"/>
    </source>
</evidence>
<dbReference type="SUPFAM" id="SSF52540">
    <property type="entry name" value="P-loop containing nucleoside triphosphate hydrolases"/>
    <property type="match status" value="1"/>
</dbReference>
<dbReference type="FunFam" id="3.40.50.300:FF:000880">
    <property type="entry name" value="Primosomal protein DnaI"/>
    <property type="match status" value="1"/>
</dbReference>
<dbReference type="EMBL" id="PGVD01000051">
    <property type="protein sequence ID" value="PLR93884.1"/>
    <property type="molecule type" value="Genomic_DNA"/>
</dbReference>
<name>A0A2N5GJU1_9BACI</name>
<dbReference type="PANTHER" id="PTHR30050">
    <property type="entry name" value="CHROMOSOMAL REPLICATION INITIATOR PROTEIN DNAA"/>
    <property type="match status" value="1"/>
</dbReference>
<accession>A0A2N5GJU1</accession>
<keyword evidence="5" id="KW-1185">Reference proteome</keyword>
<dbReference type="OrthoDB" id="61127at2"/>
<dbReference type="Gene3D" id="3.40.50.300">
    <property type="entry name" value="P-loop containing nucleotide triphosphate hydrolases"/>
    <property type="match status" value="1"/>
</dbReference>
<dbReference type="AlphaFoldDB" id="A0A2N5GJU1"/>
<evidence type="ECO:0000313" key="4">
    <source>
        <dbReference type="Proteomes" id="UP000234951"/>
    </source>
</evidence>
<proteinExistence type="predicted"/>
<dbReference type="InterPro" id="IPR027417">
    <property type="entry name" value="P-loop_NTPase"/>
</dbReference>
<organism evidence="2 4">
    <name type="scientific">Bacillus canaveralius</name>
    <dbReference type="NCBI Taxonomy" id="1403243"/>
    <lineage>
        <taxon>Bacteria</taxon>
        <taxon>Bacillati</taxon>
        <taxon>Bacillota</taxon>
        <taxon>Bacilli</taxon>
        <taxon>Bacillales</taxon>
        <taxon>Bacillaceae</taxon>
        <taxon>Bacillus</taxon>
    </lineage>
</organism>
<dbReference type="NCBIfam" id="NF006505">
    <property type="entry name" value="PRK08939.1"/>
    <property type="match status" value="1"/>
</dbReference>